<feature type="compositionally biased region" description="Basic residues" evidence="1">
    <location>
        <begin position="1"/>
        <end position="12"/>
    </location>
</feature>
<keyword evidence="3" id="KW-1185">Reference proteome</keyword>
<dbReference type="EMBL" id="JAEFCI010005160">
    <property type="protein sequence ID" value="KAG5460485.1"/>
    <property type="molecule type" value="Genomic_DNA"/>
</dbReference>
<dbReference type="Proteomes" id="UP000673691">
    <property type="component" value="Unassembled WGS sequence"/>
</dbReference>
<gene>
    <name evidence="2" type="ORF">BJ554DRAFT_7461</name>
</gene>
<sequence>MVPRHRRKRRPRTEKQTKPHTPDVTPVRNTLSAPKSFPAAAAAAAPLPATASSLPVRTFPVTATRLTAATSPLREHRRSCLRRALSAALPPRDAAPSSLPSHLLHRDTRTANKGEDGRREQDRTVAVAYFPSGPKCGIHNCRNCSDAHSSPAEPTFPPAESGREELV</sequence>
<dbReference type="AlphaFoldDB" id="A0A8H7ZW39"/>
<proteinExistence type="predicted"/>
<accession>A0A8H7ZW39</accession>
<evidence type="ECO:0000313" key="3">
    <source>
        <dbReference type="Proteomes" id="UP000673691"/>
    </source>
</evidence>
<evidence type="ECO:0000313" key="2">
    <source>
        <dbReference type="EMBL" id="KAG5460485.1"/>
    </source>
</evidence>
<reference evidence="2 3" key="1">
    <citation type="journal article" name="Sci. Rep.">
        <title>Genome-scale phylogenetic analyses confirm Olpidium as the closest living zoosporic fungus to the non-flagellated, terrestrial fungi.</title>
        <authorList>
            <person name="Chang Y."/>
            <person name="Rochon D."/>
            <person name="Sekimoto S."/>
            <person name="Wang Y."/>
            <person name="Chovatia M."/>
            <person name="Sandor L."/>
            <person name="Salamov A."/>
            <person name="Grigoriev I.V."/>
            <person name="Stajich J.E."/>
            <person name="Spatafora J.W."/>
        </authorList>
    </citation>
    <scope>NUCLEOTIDE SEQUENCE [LARGE SCALE GENOMIC DNA]</scope>
    <source>
        <strain evidence="2">S191</strain>
    </source>
</reference>
<evidence type="ECO:0000256" key="1">
    <source>
        <dbReference type="SAM" id="MobiDB-lite"/>
    </source>
</evidence>
<feature type="region of interest" description="Disordered" evidence="1">
    <location>
        <begin position="1"/>
        <end position="49"/>
    </location>
</feature>
<comment type="caution">
    <text evidence="2">The sequence shown here is derived from an EMBL/GenBank/DDBJ whole genome shotgun (WGS) entry which is preliminary data.</text>
</comment>
<feature type="region of interest" description="Disordered" evidence="1">
    <location>
        <begin position="87"/>
        <end position="167"/>
    </location>
</feature>
<protein>
    <submittedName>
        <fullName evidence="2">Uncharacterized protein</fullName>
    </submittedName>
</protein>
<organism evidence="2 3">
    <name type="scientific">Olpidium bornovanus</name>
    <dbReference type="NCBI Taxonomy" id="278681"/>
    <lineage>
        <taxon>Eukaryota</taxon>
        <taxon>Fungi</taxon>
        <taxon>Fungi incertae sedis</taxon>
        <taxon>Olpidiomycota</taxon>
        <taxon>Olpidiomycotina</taxon>
        <taxon>Olpidiomycetes</taxon>
        <taxon>Olpidiales</taxon>
        <taxon>Olpidiaceae</taxon>
        <taxon>Olpidium</taxon>
    </lineage>
</organism>
<feature type="compositionally biased region" description="Basic and acidic residues" evidence="1">
    <location>
        <begin position="104"/>
        <end position="123"/>
    </location>
</feature>
<feature type="compositionally biased region" description="Low complexity" evidence="1">
    <location>
        <begin position="31"/>
        <end position="49"/>
    </location>
</feature>
<name>A0A8H7ZW39_9FUNG</name>
<feature type="compositionally biased region" description="Low complexity" evidence="1">
    <location>
        <begin position="87"/>
        <end position="101"/>
    </location>
</feature>